<proteinExistence type="predicted"/>
<name>A0AC61MSX1_9FIRM</name>
<evidence type="ECO:0000313" key="2">
    <source>
        <dbReference type="Proteomes" id="UP000595814"/>
    </source>
</evidence>
<keyword evidence="2" id="KW-1185">Reference proteome</keyword>
<evidence type="ECO:0000313" key="1">
    <source>
        <dbReference type="EMBL" id="QQK08646.1"/>
    </source>
</evidence>
<accession>A0AC61MSX1</accession>
<reference evidence="1 2" key="1">
    <citation type="journal article" date="2022" name="Int. J. Syst. Evol. Microbiol.">
        <title>Miniphocaeibacter halophilus sp. nov., an ammonium-tolerant acetate-producing bacterium isolated from a biogas system.</title>
        <authorList>
            <person name="Schnurer A."/>
            <person name="Singh A."/>
            <person name="Bi S."/>
            <person name="Qiao W."/>
            <person name="Westerholm M."/>
        </authorList>
    </citation>
    <scope>NUCLEOTIDE SEQUENCE [LARGE SCALE GENOMIC DNA]</scope>
    <source>
        <strain evidence="1 2">AMB_01</strain>
    </source>
</reference>
<dbReference type="EMBL" id="CP066744">
    <property type="protein sequence ID" value="QQK08646.1"/>
    <property type="molecule type" value="Genomic_DNA"/>
</dbReference>
<gene>
    <name evidence="1" type="ORF">JFY71_03645</name>
</gene>
<sequence>MKNLYEKYFTKQKMMRTVLIPLIIISLFSIYNFGWRVLALLLLNLFVAMVIEYLCEVKLYKRKKISEAVIITSILYTMTLPVSLPFWISAVGIAFGIFFGKMVFGGFGKNIFNPALVGRVFIYINFPNPLTIAWNEAAKGLPGGFGAFTLPHIDALSTATPMLAFRNEGVLTNISDLLIGNVSGAIGETSKVLIILAAIYLIYKKVASWQIMAGSVLGFSVLSGILNLMGVETIPNPIYGMLLGGFLLGTVFMATDPISAAKTVPGKWIYGLIIGIVTVIIRGFALFSGGMMFAILMGNTFAPIIDYVVRQRKANKKSKEAVV</sequence>
<dbReference type="Proteomes" id="UP000595814">
    <property type="component" value="Chromosome"/>
</dbReference>
<protein>
    <submittedName>
        <fullName evidence="1">RnfABCDGE type electron transport complex subunit D</fullName>
    </submittedName>
</protein>
<organism evidence="1 2">
    <name type="scientific">Miniphocaeibacter halophilus</name>
    <dbReference type="NCBI Taxonomy" id="2931922"/>
    <lineage>
        <taxon>Bacteria</taxon>
        <taxon>Bacillati</taxon>
        <taxon>Bacillota</taxon>
        <taxon>Tissierellia</taxon>
        <taxon>Tissierellales</taxon>
        <taxon>Peptoniphilaceae</taxon>
        <taxon>Miniphocaeibacter</taxon>
    </lineage>
</organism>